<accession>A0A9N9S2K7</accession>
<feature type="domain" description="Prolyl 4-hydroxylase peptide-substrate-binding" evidence="3">
    <location>
        <begin position="166"/>
        <end position="241"/>
    </location>
</feature>
<dbReference type="GO" id="GO:0005783">
    <property type="term" value="C:endoplasmic reticulum"/>
    <property type="evidence" value="ECO:0007669"/>
    <property type="project" value="InterPro"/>
</dbReference>
<dbReference type="Proteomes" id="UP001153620">
    <property type="component" value="Chromosome 3"/>
</dbReference>
<evidence type="ECO:0000259" key="3">
    <source>
        <dbReference type="Pfam" id="PF23558"/>
    </source>
</evidence>
<dbReference type="Gene3D" id="1.25.40.10">
    <property type="entry name" value="Tetratricopeptide repeat domain"/>
    <property type="match status" value="1"/>
</dbReference>
<evidence type="ECO:0000256" key="1">
    <source>
        <dbReference type="SAM" id="SignalP"/>
    </source>
</evidence>
<feature type="domain" description="Prolyl 4-hydroxylase N-terminal" evidence="2">
    <location>
        <begin position="30"/>
        <end position="154"/>
    </location>
</feature>
<dbReference type="Gene3D" id="6.10.140.1460">
    <property type="match status" value="1"/>
</dbReference>
<feature type="chain" id="PRO_5040481849" description="Prolyl 4-hydroxylase alpha-subunit N-terminal domain-containing protein" evidence="1">
    <location>
        <begin position="21"/>
        <end position="274"/>
    </location>
</feature>
<name>A0A9N9S2K7_9DIPT</name>
<reference evidence="4" key="2">
    <citation type="submission" date="2022-10" db="EMBL/GenBank/DDBJ databases">
        <authorList>
            <consortium name="ENA_rothamsted_submissions"/>
            <consortium name="culmorum"/>
            <person name="King R."/>
        </authorList>
    </citation>
    <scope>NUCLEOTIDE SEQUENCE</scope>
</reference>
<proteinExistence type="predicted"/>
<protein>
    <recommendedName>
        <fullName evidence="6">Prolyl 4-hydroxylase alpha-subunit N-terminal domain-containing protein</fullName>
    </recommendedName>
</protein>
<organism evidence="4 5">
    <name type="scientific">Chironomus riparius</name>
    <dbReference type="NCBI Taxonomy" id="315576"/>
    <lineage>
        <taxon>Eukaryota</taxon>
        <taxon>Metazoa</taxon>
        <taxon>Ecdysozoa</taxon>
        <taxon>Arthropoda</taxon>
        <taxon>Hexapoda</taxon>
        <taxon>Insecta</taxon>
        <taxon>Pterygota</taxon>
        <taxon>Neoptera</taxon>
        <taxon>Endopterygota</taxon>
        <taxon>Diptera</taxon>
        <taxon>Nematocera</taxon>
        <taxon>Chironomoidea</taxon>
        <taxon>Chironomidae</taxon>
        <taxon>Chironominae</taxon>
        <taxon>Chironomus</taxon>
    </lineage>
</organism>
<dbReference type="AlphaFoldDB" id="A0A9N9S2K7"/>
<dbReference type="InterPro" id="IPR059068">
    <property type="entry name" value="TPR_P4H"/>
</dbReference>
<dbReference type="SUPFAM" id="SSF48452">
    <property type="entry name" value="TPR-like"/>
    <property type="match status" value="1"/>
</dbReference>
<sequence length="274" mass="32313">MLLIVSLIMWTSLLDNYSLAQNTTQQTYLEYLSMEEKIISDLEAYIDNQESVLQMLRKKLLTFKVEHSDAVRHHDKYFSNELNKFLFIKRLSSDTNLMALRTFEEANKFKSLITYYESEKMLPNKHDLRQALLEIVRMKSTHKLRSDKIARGFFGTKQKRTSLSTEDCYQIGKQLNSAKMYSEAIEWLKEALKHYNEYYDLHQVSAIEILEELAVSFINDNQEQKARDVIGRILRLDSNNKILSNIERPKRQTITELCRPVEELLSFLTFTCPM</sequence>
<dbReference type="OrthoDB" id="420380at2759"/>
<evidence type="ECO:0000259" key="2">
    <source>
        <dbReference type="Pfam" id="PF08336"/>
    </source>
</evidence>
<reference evidence="4" key="1">
    <citation type="submission" date="2022-01" db="EMBL/GenBank/DDBJ databases">
        <authorList>
            <person name="King R."/>
        </authorList>
    </citation>
    <scope>NUCLEOTIDE SEQUENCE</scope>
</reference>
<keyword evidence="1" id="KW-0732">Signal</keyword>
<evidence type="ECO:0008006" key="6">
    <source>
        <dbReference type="Google" id="ProtNLM"/>
    </source>
</evidence>
<evidence type="ECO:0000313" key="5">
    <source>
        <dbReference type="Proteomes" id="UP001153620"/>
    </source>
</evidence>
<dbReference type="InterPro" id="IPR011990">
    <property type="entry name" value="TPR-like_helical_dom_sf"/>
</dbReference>
<dbReference type="Pfam" id="PF08336">
    <property type="entry name" value="P4Ha_N"/>
    <property type="match status" value="1"/>
</dbReference>
<gene>
    <name evidence="4" type="ORF">CHIRRI_LOCUS12487</name>
</gene>
<dbReference type="InterPro" id="IPR013547">
    <property type="entry name" value="P4H_N"/>
</dbReference>
<dbReference type="GO" id="GO:0004656">
    <property type="term" value="F:procollagen-proline 4-dioxygenase activity"/>
    <property type="evidence" value="ECO:0007669"/>
    <property type="project" value="InterPro"/>
</dbReference>
<dbReference type="EMBL" id="OU895879">
    <property type="protein sequence ID" value="CAG9809667.1"/>
    <property type="molecule type" value="Genomic_DNA"/>
</dbReference>
<dbReference type="Pfam" id="PF23558">
    <property type="entry name" value="TPR_P4H"/>
    <property type="match status" value="1"/>
</dbReference>
<keyword evidence="5" id="KW-1185">Reference proteome</keyword>
<evidence type="ECO:0000313" key="4">
    <source>
        <dbReference type="EMBL" id="CAG9809667.1"/>
    </source>
</evidence>
<feature type="signal peptide" evidence="1">
    <location>
        <begin position="1"/>
        <end position="20"/>
    </location>
</feature>